<dbReference type="InterPro" id="IPR023214">
    <property type="entry name" value="HAD_sf"/>
</dbReference>
<proteinExistence type="predicted"/>
<dbReference type="InterPro" id="IPR010033">
    <property type="entry name" value="HAD_SF_ppase_IIIC"/>
</dbReference>
<dbReference type="InterPro" id="IPR036412">
    <property type="entry name" value="HAD-like_sf"/>
</dbReference>
<sequence>MLEAVRLVIWDLDETFWSGTLVEGGLNENIHYAETVKELSKRGIMNSICSKNDFSSAREILERLGVWDFFIFPSINWSSKGERVQGIVDGVKLRPETIMFIDDNPMNLREVLSVVPNIQIENEKFIPRLLSDPRFVGKNDNQLKRLADYKILEAKNEVLESRGGDSHAFLRDSGITVELDYDIENNLPRVIEIINRTNQLNFTKNRLSDDTHEAEKQIREEISHYDRHAALVRVRDRFGDYGYVGFFLQARGAGYNNLKHFCFSCRTLGMYIEKWIYDYLGDPDVNVIGDVLTDLSDATIIPDWISIYQPDLSEVEALKGTGGTILLCGGCDLDAVSHYVKATFSRTALFANTMRLGAEIRRDHSSMLRRAFEGLHDDDGLFLRQLGYSTEDSALGILPSDVDVAVLSFWADMFYPLYEVVRRGYRMPYAPLLGCGHTNIEDIYEIDLWNRGAVPENIEIFRFAKANLKYLSVIDKEEFQDNVRTILGYFRPDARIFLMNALQQVPKDFEWTRARHYQLNEWQAEIAQEFPNVVLVNVDEFMSRPEDAVSSTHFVRDFYRQVGLHLCSAALE</sequence>
<dbReference type="OrthoDB" id="323926at2"/>
<protein>
    <submittedName>
        <fullName evidence="1">Uncharacterized protein</fullName>
    </submittedName>
</protein>
<organism evidence="1 2">
    <name type="scientific">Gluconobacter wancherniae NBRC 103581</name>
    <dbReference type="NCBI Taxonomy" id="656744"/>
    <lineage>
        <taxon>Bacteria</taxon>
        <taxon>Pseudomonadati</taxon>
        <taxon>Pseudomonadota</taxon>
        <taxon>Alphaproteobacteria</taxon>
        <taxon>Acetobacterales</taxon>
        <taxon>Acetobacteraceae</taxon>
        <taxon>Gluconobacter</taxon>
    </lineage>
</organism>
<dbReference type="SUPFAM" id="SSF56784">
    <property type="entry name" value="HAD-like"/>
    <property type="match status" value="1"/>
</dbReference>
<dbReference type="SUPFAM" id="SSF52266">
    <property type="entry name" value="SGNH hydrolase"/>
    <property type="match status" value="1"/>
</dbReference>
<comment type="caution">
    <text evidence="1">The sequence shown here is derived from an EMBL/GenBank/DDBJ whole genome shotgun (WGS) entry which is preliminary data.</text>
</comment>
<dbReference type="EMBL" id="BJUZ01000001">
    <property type="protein sequence ID" value="GEK92600.1"/>
    <property type="molecule type" value="Genomic_DNA"/>
</dbReference>
<dbReference type="AlphaFoldDB" id="A0A511AWL6"/>
<accession>A0A511AWL6</accession>
<dbReference type="Gene3D" id="3.40.50.1000">
    <property type="entry name" value="HAD superfamily/HAD-like"/>
    <property type="match status" value="1"/>
</dbReference>
<dbReference type="Proteomes" id="UP000321230">
    <property type="component" value="Unassembled WGS sequence"/>
</dbReference>
<dbReference type="NCBIfam" id="TIGR01686">
    <property type="entry name" value="FkbH"/>
    <property type="match status" value="1"/>
</dbReference>
<dbReference type="GO" id="GO:0016788">
    <property type="term" value="F:hydrolase activity, acting on ester bonds"/>
    <property type="evidence" value="ECO:0007669"/>
    <property type="project" value="UniProtKB-ARBA"/>
</dbReference>
<name>A0A511AWL6_9PROT</name>
<reference evidence="1 2" key="1">
    <citation type="submission" date="2019-07" db="EMBL/GenBank/DDBJ databases">
        <title>Whole genome shotgun sequence of Gluconobacter wancherniae NBRC 103581.</title>
        <authorList>
            <person name="Hosoyama A."/>
            <person name="Uohara A."/>
            <person name="Ohji S."/>
            <person name="Ichikawa N."/>
        </authorList>
    </citation>
    <scope>NUCLEOTIDE SEQUENCE [LARGE SCALE GENOMIC DNA]</scope>
    <source>
        <strain evidence="1 2">NBRC 103581</strain>
    </source>
</reference>
<dbReference type="Gene3D" id="3.40.50.1110">
    <property type="entry name" value="SGNH hydrolase"/>
    <property type="match status" value="1"/>
</dbReference>
<dbReference type="RefSeq" id="WP_146793441.1">
    <property type="nucleotide sequence ID" value="NZ_BARC01000005.1"/>
</dbReference>
<keyword evidence="2" id="KW-1185">Reference proteome</keyword>
<gene>
    <name evidence="1" type="ORF">GWA01_03700</name>
</gene>
<dbReference type="NCBIfam" id="TIGR01681">
    <property type="entry name" value="HAD-SF-IIIC"/>
    <property type="match status" value="1"/>
</dbReference>
<dbReference type="InterPro" id="IPR036514">
    <property type="entry name" value="SGNH_hydro_sf"/>
</dbReference>
<evidence type="ECO:0000313" key="1">
    <source>
        <dbReference type="EMBL" id="GEK92600.1"/>
    </source>
</evidence>
<evidence type="ECO:0000313" key="2">
    <source>
        <dbReference type="Proteomes" id="UP000321230"/>
    </source>
</evidence>
<dbReference type="InterPro" id="IPR010037">
    <property type="entry name" value="FkbH_domain"/>
</dbReference>